<dbReference type="Proteomes" id="UP001497480">
    <property type="component" value="Unassembled WGS sequence"/>
</dbReference>
<reference evidence="2 3" key="1">
    <citation type="submission" date="2024-03" db="EMBL/GenBank/DDBJ databases">
        <authorList>
            <person name="Martinez-Hernandez J."/>
        </authorList>
    </citation>
    <scope>NUCLEOTIDE SEQUENCE [LARGE SCALE GENOMIC DNA]</scope>
</reference>
<comment type="caution">
    <text evidence="2">The sequence shown here is derived from an EMBL/GenBank/DDBJ whole genome shotgun (WGS) entry which is preliminary data.</text>
</comment>
<dbReference type="EMBL" id="CAXHTB010000005">
    <property type="protein sequence ID" value="CAL0306216.1"/>
    <property type="molecule type" value="Genomic_DNA"/>
</dbReference>
<evidence type="ECO:0000256" key="1">
    <source>
        <dbReference type="SAM" id="MobiDB-lite"/>
    </source>
</evidence>
<sequence length="107" mass="12430">MTCTIDYRCLDEGFGGKTYKRKREEAQSQNEAFFFFTNFIDFEILQLQTKYCSKESVDIAKQENMKMNVNLNVNENGDSSTSNQDKVGELKTQRREVIHDTPGKEID</sequence>
<feature type="compositionally biased region" description="Basic and acidic residues" evidence="1">
    <location>
        <begin position="86"/>
        <end position="107"/>
    </location>
</feature>
<keyword evidence="3" id="KW-1185">Reference proteome</keyword>
<gene>
    <name evidence="2" type="ORF">LLUT_LOCUS7276</name>
</gene>
<feature type="compositionally biased region" description="Polar residues" evidence="1">
    <location>
        <begin position="72"/>
        <end position="85"/>
    </location>
</feature>
<feature type="region of interest" description="Disordered" evidence="1">
    <location>
        <begin position="72"/>
        <end position="107"/>
    </location>
</feature>
<name>A0AAV1WA62_LUPLU</name>
<dbReference type="AlphaFoldDB" id="A0AAV1WA62"/>
<accession>A0AAV1WA62</accession>
<proteinExistence type="predicted"/>
<protein>
    <submittedName>
        <fullName evidence="2">Uncharacterized protein</fullName>
    </submittedName>
</protein>
<evidence type="ECO:0000313" key="3">
    <source>
        <dbReference type="Proteomes" id="UP001497480"/>
    </source>
</evidence>
<organism evidence="2 3">
    <name type="scientific">Lupinus luteus</name>
    <name type="common">European yellow lupine</name>
    <dbReference type="NCBI Taxonomy" id="3873"/>
    <lineage>
        <taxon>Eukaryota</taxon>
        <taxon>Viridiplantae</taxon>
        <taxon>Streptophyta</taxon>
        <taxon>Embryophyta</taxon>
        <taxon>Tracheophyta</taxon>
        <taxon>Spermatophyta</taxon>
        <taxon>Magnoliopsida</taxon>
        <taxon>eudicotyledons</taxon>
        <taxon>Gunneridae</taxon>
        <taxon>Pentapetalae</taxon>
        <taxon>rosids</taxon>
        <taxon>fabids</taxon>
        <taxon>Fabales</taxon>
        <taxon>Fabaceae</taxon>
        <taxon>Papilionoideae</taxon>
        <taxon>50 kb inversion clade</taxon>
        <taxon>genistoids sensu lato</taxon>
        <taxon>core genistoids</taxon>
        <taxon>Genisteae</taxon>
        <taxon>Lupinus</taxon>
    </lineage>
</organism>
<evidence type="ECO:0000313" key="2">
    <source>
        <dbReference type="EMBL" id="CAL0306216.1"/>
    </source>
</evidence>